<proteinExistence type="predicted"/>
<dbReference type="InterPro" id="IPR052165">
    <property type="entry name" value="Membrane_assoc_protease"/>
</dbReference>
<dbReference type="OrthoDB" id="9806253at2"/>
<dbReference type="FunCoup" id="A0A0M9UDE5">
    <property type="interactions" value="4"/>
</dbReference>
<keyword evidence="4 5" id="KW-0472">Membrane</keyword>
<feature type="transmembrane region" description="Helical" evidence="5">
    <location>
        <begin position="318"/>
        <end position="337"/>
    </location>
</feature>
<dbReference type="GO" id="GO:0006508">
    <property type="term" value="P:proteolysis"/>
    <property type="evidence" value="ECO:0007669"/>
    <property type="project" value="UniProtKB-KW"/>
</dbReference>
<dbReference type="GO" id="GO:0008233">
    <property type="term" value="F:peptidase activity"/>
    <property type="evidence" value="ECO:0007669"/>
    <property type="project" value="UniProtKB-KW"/>
</dbReference>
<keyword evidence="10" id="KW-1185">Reference proteome</keyword>
<dbReference type="Proteomes" id="UP000037784">
    <property type="component" value="Unassembled WGS sequence"/>
</dbReference>
<dbReference type="SUPFAM" id="SSF141322">
    <property type="entry name" value="NfeD domain-like"/>
    <property type="match status" value="1"/>
</dbReference>
<evidence type="ECO:0000256" key="5">
    <source>
        <dbReference type="SAM" id="Phobius"/>
    </source>
</evidence>
<dbReference type="RefSeq" id="WP_054493732.1">
    <property type="nucleotide sequence ID" value="NZ_BBZA01000214.1"/>
</dbReference>
<organism evidence="9 10">
    <name type="scientific">Ardenticatena maritima</name>
    <dbReference type="NCBI Taxonomy" id="872965"/>
    <lineage>
        <taxon>Bacteria</taxon>
        <taxon>Bacillati</taxon>
        <taxon>Chloroflexota</taxon>
        <taxon>Ardenticatenia</taxon>
        <taxon>Ardenticatenales</taxon>
        <taxon>Ardenticatenaceae</taxon>
        <taxon>Ardenticatena</taxon>
    </lineage>
</organism>
<evidence type="ECO:0000259" key="8">
    <source>
        <dbReference type="Pfam" id="PF25145"/>
    </source>
</evidence>
<comment type="caution">
    <text evidence="9">The sequence shown here is derived from an EMBL/GenBank/DDBJ whole genome shotgun (WGS) entry which is preliminary data.</text>
</comment>
<name>A0A0M9UDE5_9CHLR</name>
<evidence type="ECO:0000256" key="3">
    <source>
        <dbReference type="ARBA" id="ARBA00022989"/>
    </source>
</evidence>
<dbReference type="Pfam" id="PF25145">
    <property type="entry name" value="NfeD1b_N"/>
    <property type="match status" value="1"/>
</dbReference>
<evidence type="ECO:0000313" key="9">
    <source>
        <dbReference type="EMBL" id="GAP63964.1"/>
    </source>
</evidence>
<dbReference type="Pfam" id="PF24961">
    <property type="entry name" value="NfeD_membrane"/>
    <property type="match status" value="1"/>
</dbReference>
<dbReference type="InterPro" id="IPR056738">
    <property type="entry name" value="NfeD1b_N"/>
</dbReference>
<dbReference type="STRING" id="872965.SE16_06610"/>
<gene>
    <name evidence="9" type="primary">nfeD</name>
    <name evidence="9" type="ORF">ARMA_2387</name>
</gene>
<dbReference type="Gene3D" id="3.90.226.10">
    <property type="entry name" value="2-enoyl-CoA Hydratase, Chain A, domain 1"/>
    <property type="match status" value="1"/>
</dbReference>
<evidence type="ECO:0000256" key="2">
    <source>
        <dbReference type="ARBA" id="ARBA00022692"/>
    </source>
</evidence>
<keyword evidence="2 5" id="KW-0812">Transmembrane</keyword>
<keyword evidence="9" id="KW-0378">Hydrolase</keyword>
<dbReference type="CDD" id="cd07020">
    <property type="entry name" value="Clp_protease_NfeD_1"/>
    <property type="match status" value="1"/>
</dbReference>
<comment type="subcellular location">
    <subcellularLocation>
        <location evidence="1">Membrane</location>
        <topology evidence="1">Multi-pass membrane protein</topology>
    </subcellularLocation>
</comment>
<dbReference type="Pfam" id="PF01957">
    <property type="entry name" value="NfeD"/>
    <property type="match status" value="1"/>
</dbReference>
<keyword evidence="3 5" id="KW-1133">Transmembrane helix</keyword>
<feature type="domain" description="NfeD integral membrane" evidence="7">
    <location>
        <begin position="249"/>
        <end position="366"/>
    </location>
</feature>
<sequence length="447" mass="47445">MNTKGRTLWSLTVLLLLVWANIVHPLAALAQSERPQVLVLTFEGPVTPVLVSYLERAEKEALQRDAELIVLRLDTPGGSVEVMGDVVRHLDNAQVPVAVFVWPSGARAASAGTFVVLAAHVAAMAPKTTMGAASPVDASGAEMDETLARKITNDLVASIRAHAERRGPDAAEWAELAVREAVVATADEALELGLIDAIARDVPDLLEQVDGVSVEVQGEPHTLHLRDAVIVELPMTPLEQFLHTIADPNIALLLLSLAGVAILIELQSPGGYVAGIFGVIALVLGFYALGVLDANFAGLGLLLLAFFLFFLEVLSPSVGVFALGGGIAFVLAGLLLFNGREYATVSLPFLLTMAVLLVLFSIFVLTTVVRLRKKPPVTGQEGMIGLVGVVREPLTPEGIVHVHGEVWRARSLNGTLDVGRRVRVVGLEGMTLLVEPVEDETPTVAST</sequence>
<evidence type="ECO:0000256" key="1">
    <source>
        <dbReference type="ARBA" id="ARBA00004141"/>
    </source>
</evidence>
<dbReference type="EMBL" id="BBZA01000214">
    <property type="protein sequence ID" value="GAP63964.1"/>
    <property type="molecule type" value="Genomic_DNA"/>
</dbReference>
<dbReference type="InterPro" id="IPR056739">
    <property type="entry name" value="NfeD_membrane"/>
</dbReference>
<dbReference type="InterPro" id="IPR002810">
    <property type="entry name" value="NfeD-like_C"/>
</dbReference>
<evidence type="ECO:0000259" key="7">
    <source>
        <dbReference type="Pfam" id="PF24961"/>
    </source>
</evidence>
<dbReference type="SUPFAM" id="SSF52096">
    <property type="entry name" value="ClpP/crotonase"/>
    <property type="match status" value="1"/>
</dbReference>
<feature type="domain" description="NfeD1b N-terminal" evidence="8">
    <location>
        <begin position="37"/>
        <end position="170"/>
    </location>
</feature>
<feature type="transmembrane region" description="Helical" evidence="5">
    <location>
        <begin position="271"/>
        <end position="288"/>
    </location>
</feature>
<feature type="transmembrane region" description="Helical" evidence="5">
    <location>
        <begin position="349"/>
        <end position="369"/>
    </location>
</feature>
<dbReference type="AlphaFoldDB" id="A0A0M9UDE5"/>
<feature type="transmembrane region" description="Helical" evidence="5">
    <location>
        <begin position="241"/>
        <end position="264"/>
    </location>
</feature>
<evidence type="ECO:0000313" key="10">
    <source>
        <dbReference type="Proteomes" id="UP000037784"/>
    </source>
</evidence>
<feature type="domain" description="NfeD-like C-terminal" evidence="6">
    <location>
        <begin position="381"/>
        <end position="436"/>
    </location>
</feature>
<feature type="transmembrane region" description="Helical" evidence="5">
    <location>
        <begin position="294"/>
        <end position="311"/>
    </location>
</feature>
<reference evidence="10" key="2">
    <citation type="submission" date="2015-08" db="EMBL/GenBank/DDBJ databases">
        <title>Draft Genome Sequence of a Heterotrophic Facultative Anaerobic Bacterium Ardenticatena maritima Strain 110S.</title>
        <authorList>
            <person name="Kawaichi S."/>
            <person name="Yoshida T."/>
            <person name="Sako Y."/>
            <person name="Nakamura R."/>
        </authorList>
    </citation>
    <scope>NUCLEOTIDE SEQUENCE [LARGE SCALE GENOMIC DNA]</scope>
    <source>
        <strain evidence="10">110S</strain>
    </source>
</reference>
<evidence type="ECO:0000256" key="4">
    <source>
        <dbReference type="ARBA" id="ARBA00023136"/>
    </source>
</evidence>
<dbReference type="PANTHER" id="PTHR33507:SF4">
    <property type="entry name" value="NODULATION COMPETITIVENESS PROTEIN NFED"/>
    <property type="match status" value="1"/>
</dbReference>
<dbReference type="InParanoid" id="A0A0M9UDE5"/>
<accession>A0A0M9UDE5</accession>
<dbReference type="InterPro" id="IPR012340">
    <property type="entry name" value="NA-bd_OB-fold"/>
</dbReference>
<protein>
    <submittedName>
        <fullName evidence="9">Membrane-bound serine protease, ClpP class</fullName>
    </submittedName>
</protein>
<dbReference type="GO" id="GO:0016020">
    <property type="term" value="C:membrane"/>
    <property type="evidence" value="ECO:0007669"/>
    <property type="project" value="UniProtKB-SubCell"/>
</dbReference>
<dbReference type="Gene3D" id="2.40.50.140">
    <property type="entry name" value="Nucleic acid-binding proteins"/>
    <property type="match status" value="1"/>
</dbReference>
<dbReference type="PANTHER" id="PTHR33507">
    <property type="entry name" value="INNER MEMBRANE PROTEIN YBBJ"/>
    <property type="match status" value="1"/>
</dbReference>
<dbReference type="InterPro" id="IPR029045">
    <property type="entry name" value="ClpP/crotonase-like_dom_sf"/>
</dbReference>
<reference evidence="9 10" key="1">
    <citation type="journal article" date="2015" name="Genome Announc.">
        <title>Draft Genome Sequence of a Heterotrophic Facultative Anaerobic Thermophilic Bacterium, Ardenticatena maritima Strain 110ST.</title>
        <authorList>
            <person name="Kawaichi S."/>
            <person name="Yoshida T."/>
            <person name="Sako Y."/>
            <person name="Nakamura R."/>
        </authorList>
    </citation>
    <scope>NUCLEOTIDE SEQUENCE [LARGE SCALE GENOMIC DNA]</scope>
    <source>
        <strain evidence="9 10">110S</strain>
    </source>
</reference>
<evidence type="ECO:0000259" key="6">
    <source>
        <dbReference type="Pfam" id="PF01957"/>
    </source>
</evidence>
<keyword evidence="9" id="KW-0645">Protease</keyword>